<dbReference type="AlphaFoldDB" id="A0A839RNS2"/>
<evidence type="ECO:0000313" key="1">
    <source>
        <dbReference type="EMBL" id="MBB3038150.1"/>
    </source>
</evidence>
<name>A0A839RNS2_9ACTN</name>
<organism evidence="1 2">
    <name type="scientific">Hoyosella altamirensis</name>
    <dbReference type="NCBI Taxonomy" id="616997"/>
    <lineage>
        <taxon>Bacteria</taxon>
        <taxon>Bacillati</taxon>
        <taxon>Actinomycetota</taxon>
        <taxon>Actinomycetes</taxon>
        <taxon>Mycobacteriales</taxon>
        <taxon>Hoyosellaceae</taxon>
        <taxon>Hoyosella</taxon>
    </lineage>
</organism>
<dbReference type="EMBL" id="JACHWS010000002">
    <property type="protein sequence ID" value="MBB3038150.1"/>
    <property type="molecule type" value="Genomic_DNA"/>
</dbReference>
<dbReference type="Proteomes" id="UP000567922">
    <property type="component" value="Unassembled WGS sequence"/>
</dbReference>
<comment type="caution">
    <text evidence="1">The sequence shown here is derived from an EMBL/GenBank/DDBJ whole genome shotgun (WGS) entry which is preliminary data.</text>
</comment>
<reference evidence="1 2" key="1">
    <citation type="submission" date="2020-08" db="EMBL/GenBank/DDBJ databases">
        <title>Sequencing the genomes of 1000 actinobacteria strains.</title>
        <authorList>
            <person name="Klenk H.-P."/>
        </authorList>
    </citation>
    <scope>NUCLEOTIDE SEQUENCE [LARGE SCALE GENOMIC DNA]</scope>
    <source>
        <strain evidence="1 2">DSM 45258</strain>
    </source>
</reference>
<protein>
    <submittedName>
        <fullName evidence="1">Uncharacterized protein</fullName>
    </submittedName>
</protein>
<gene>
    <name evidence="1" type="ORF">FHU29_002599</name>
</gene>
<keyword evidence="2" id="KW-1185">Reference proteome</keyword>
<accession>A0A839RNS2</accession>
<proteinExistence type="predicted"/>
<evidence type="ECO:0000313" key="2">
    <source>
        <dbReference type="Proteomes" id="UP000567922"/>
    </source>
</evidence>
<sequence length="94" mass="10020">MLPDGPDGSARSTLGTRIDNRKITCAQTCAQFVDRPGAVCVQAGDNLGTINIVDIVSAGKNQKRAVDTVDNPVYGVSLSSRISACCRRMFAYLQ</sequence>